<feature type="region of interest" description="Disordered" evidence="5">
    <location>
        <begin position="94"/>
        <end position="127"/>
    </location>
</feature>
<feature type="region of interest" description="Disordered" evidence="5">
    <location>
        <begin position="139"/>
        <end position="161"/>
    </location>
</feature>
<organism evidence="7 8">
    <name type="scientific">Microthlaspi erraticum</name>
    <dbReference type="NCBI Taxonomy" id="1685480"/>
    <lineage>
        <taxon>Eukaryota</taxon>
        <taxon>Viridiplantae</taxon>
        <taxon>Streptophyta</taxon>
        <taxon>Embryophyta</taxon>
        <taxon>Tracheophyta</taxon>
        <taxon>Spermatophyta</taxon>
        <taxon>Magnoliopsida</taxon>
        <taxon>eudicotyledons</taxon>
        <taxon>Gunneridae</taxon>
        <taxon>Pentapetalae</taxon>
        <taxon>rosids</taxon>
        <taxon>malvids</taxon>
        <taxon>Brassicales</taxon>
        <taxon>Brassicaceae</taxon>
        <taxon>Coluteocarpeae</taxon>
        <taxon>Microthlaspi</taxon>
    </lineage>
</organism>
<evidence type="ECO:0000256" key="1">
    <source>
        <dbReference type="ARBA" id="ARBA00022723"/>
    </source>
</evidence>
<evidence type="ECO:0000256" key="5">
    <source>
        <dbReference type="SAM" id="MobiDB-lite"/>
    </source>
</evidence>
<keyword evidence="8" id="KW-1185">Reference proteome</keyword>
<proteinExistence type="predicted"/>
<dbReference type="AlphaFoldDB" id="A0A6D2J1E6"/>
<feature type="region of interest" description="Disordered" evidence="5">
    <location>
        <begin position="318"/>
        <end position="337"/>
    </location>
</feature>
<evidence type="ECO:0000313" key="8">
    <source>
        <dbReference type="Proteomes" id="UP000467841"/>
    </source>
</evidence>
<accession>A0A6D2J1E6</accession>
<dbReference type="GO" id="GO:0008270">
    <property type="term" value="F:zinc ion binding"/>
    <property type="evidence" value="ECO:0007669"/>
    <property type="project" value="UniProtKB-KW"/>
</dbReference>
<name>A0A6D2J1E6_9BRAS</name>
<dbReference type="PROSITE" id="PS50089">
    <property type="entry name" value="ZF_RING_2"/>
    <property type="match status" value="1"/>
</dbReference>
<dbReference type="InterPro" id="IPR013083">
    <property type="entry name" value="Znf_RING/FYVE/PHD"/>
</dbReference>
<gene>
    <name evidence="7" type="ORF">MERR_LOCUS18418</name>
</gene>
<dbReference type="InterPro" id="IPR001841">
    <property type="entry name" value="Znf_RING"/>
</dbReference>
<evidence type="ECO:0000256" key="4">
    <source>
        <dbReference type="PROSITE-ProRule" id="PRU00175"/>
    </source>
</evidence>
<dbReference type="PANTHER" id="PTHR31150:SF23">
    <property type="entry name" value="MANDELONITRILE LYASE-RELATED"/>
    <property type="match status" value="1"/>
</dbReference>
<dbReference type="SMART" id="SM00184">
    <property type="entry name" value="RING"/>
    <property type="match status" value="1"/>
</dbReference>
<dbReference type="Pfam" id="PF00097">
    <property type="entry name" value="zf-C3HC4"/>
    <property type="match status" value="1"/>
</dbReference>
<evidence type="ECO:0000313" key="7">
    <source>
        <dbReference type="EMBL" id="CAA7031183.1"/>
    </source>
</evidence>
<reference evidence="7" key="1">
    <citation type="submission" date="2020-01" db="EMBL/GenBank/DDBJ databases">
        <authorList>
            <person name="Mishra B."/>
        </authorList>
    </citation>
    <scope>NUCLEOTIDE SEQUENCE [LARGE SCALE GENOMIC DNA]</scope>
</reference>
<keyword evidence="3" id="KW-0862">Zinc</keyword>
<evidence type="ECO:0000256" key="3">
    <source>
        <dbReference type="ARBA" id="ARBA00022833"/>
    </source>
</evidence>
<feature type="domain" description="RING-type" evidence="6">
    <location>
        <begin position="197"/>
        <end position="256"/>
    </location>
</feature>
<dbReference type="InterPro" id="IPR018957">
    <property type="entry name" value="Znf_C3HC4_RING-type"/>
</dbReference>
<keyword evidence="1" id="KW-0479">Metal-binding</keyword>
<protein>
    <recommendedName>
        <fullName evidence="6">RING-type domain-containing protein</fullName>
    </recommendedName>
</protein>
<sequence length="361" mass="39949">MGSLCCVAAKSERSNSASQDFSFGPREPYWRTNTSFSPPSSRWDVHGLTDGISFYRSSTSSNANVLRSPDLPQALHWTPNDFESAARRDQVLKQQTGTSRNVGTGFSFSSSGIGDSEPNRNLSSRRFSLSKPVHPILHRSDNVRETTSDSADAYSWSSGTTSSIDSLDVVPEPVLDWDESSKSTKPQQVAASSTFKCALCNRYLSQKSPWGSRSIIRNRDMPVTGVLPCQHVFHAECLDQSTPKAHRSDPPCPVCSKQEGEHSRSHNIVQRLKPVCEDGPSTRPWGCAQAGDCVESALNVPQRNTMIMINRNRIRKSLSLRGNSSKDSPRKIKKSNSFGLENLTNQVSVLHSRGKEKAYNW</sequence>
<dbReference type="OrthoDB" id="416496at2759"/>
<feature type="compositionally biased region" description="Low complexity" evidence="5">
    <location>
        <begin position="103"/>
        <end position="127"/>
    </location>
</feature>
<dbReference type="Gene3D" id="3.30.40.10">
    <property type="entry name" value="Zinc/RING finger domain, C3HC4 (zinc finger)"/>
    <property type="match status" value="1"/>
</dbReference>
<dbReference type="EMBL" id="CACVBM020001104">
    <property type="protein sequence ID" value="CAA7031183.1"/>
    <property type="molecule type" value="Genomic_DNA"/>
</dbReference>
<keyword evidence="2 4" id="KW-0863">Zinc-finger</keyword>
<comment type="caution">
    <text evidence="7">The sequence shown here is derived from an EMBL/GenBank/DDBJ whole genome shotgun (WGS) entry which is preliminary data.</text>
</comment>
<dbReference type="PANTHER" id="PTHR31150">
    <property type="entry name" value="EXPRESSED PROTEIN"/>
    <property type="match status" value="1"/>
</dbReference>
<dbReference type="SUPFAM" id="SSF57850">
    <property type="entry name" value="RING/U-box"/>
    <property type="match status" value="1"/>
</dbReference>
<dbReference type="Proteomes" id="UP000467841">
    <property type="component" value="Unassembled WGS sequence"/>
</dbReference>
<evidence type="ECO:0000256" key="2">
    <source>
        <dbReference type="ARBA" id="ARBA00022771"/>
    </source>
</evidence>
<evidence type="ECO:0000259" key="6">
    <source>
        <dbReference type="PROSITE" id="PS50089"/>
    </source>
</evidence>